<protein>
    <submittedName>
        <fullName evidence="2">Uncharacterized protein</fullName>
    </submittedName>
</protein>
<keyword evidence="1" id="KW-0812">Transmembrane</keyword>
<accession>A0A0D8Y8K2</accession>
<evidence type="ECO:0000313" key="3">
    <source>
        <dbReference type="Proteomes" id="UP000053766"/>
    </source>
</evidence>
<dbReference type="Proteomes" id="UP000053766">
    <property type="component" value="Unassembled WGS sequence"/>
</dbReference>
<reference evidence="2 3" key="1">
    <citation type="submission" date="2013-11" db="EMBL/GenBank/DDBJ databases">
        <title>Draft genome of the bovine lungworm Dictyocaulus viviparus.</title>
        <authorList>
            <person name="Mitreva M."/>
        </authorList>
    </citation>
    <scope>NUCLEOTIDE SEQUENCE [LARGE SCALE GENOMIC DNA]</scope>
    <source>
        <strain evidence="2 3">HannoverDv2000</strain>
    </source>
</reference>
<keyword evidence="1" id="KW-1133">Transmembrane helix</keyword>
<reference evidence="3" key="2">
    <citation type="journal article" date="2016" name="Sci. Rep.">
        <title>Dictyocaulus viviparus genome, variome and transcriptome elucidate lungworm biology and support future intervention.</title>
        <authorList>
            <person name="McNulty S.N."/>
            <person name="Strube C."/>
            <person name="Rosa B.A."/>
            <person name="Martin J.C."/>
            <person name="Tyagi R."/>
            <person name="Choi Y.J."/>
            <person name="Wang Q."/>
            <person name="Hallsworth Pepin K."/>
            <person name="Zhang X."/>
            <person name="Ozersky P."/>
            <person name="Wilson R.K."/>
            <person name="Sternberg P.W."/>
            <person name="Gasser R.B."/>
            <person name="Mitreva M."/>
        </authorList>
    </citation>
    <scope>NUCLEOTIDE SEQUENCE [LARGE SCALE GENOMIC DNA]</scope>
    <source>
        <strain evidence="3">HannoverDv2000</strain>
    </source>
</reference>
<keyword evidence="3" id="KW-1185">Reference proteome</keyword>
<evidence type="ECO:0000256" key="1">
    <source>
        <dbReference type="SAM" id="Phobius"/>
    </source>
</evidence>
<dbReference type="EMBL" id="KN716156">
    <property type="protein sequence ID" value="KJH53055.1"/>
    <property type="molecule type" value="Genomic_DNA"/>
</dbReference>
<evidence type="ECO:0000313" key="2">
    <source>
        <dbReference type="EMBL" id="KJH53055.1"/>
    </source>
</evidence>
<name>A0A0D8Y8K2_DICVI</name>
<proteinExistence type="predicted"/>
<sequence length="59" mass="6977">MLRLSQSKRWPVLGKKDIKGVFFYVLSFYLGKSMCMWFELSPVDEQIIKRLVLKYSGSE</sequence>
<gene>
    <name evidence="2" type="ORF">DICVIV_00740</name>
</gene>
<dbReference type="AlphaFoldDB" id="A0A0D8Y8K2"/>
<keyword evidence="1" id="KW-0472">Membrane</keyword>
<feature type="transmembrane region" description="Helical" evidence="1">
    <location>
        <begin position="21"/>
        <end position="40"/>
    </location>
</feature>
<organism evidence="2 3">
    <name type="scientific">Dictyocaulus viviparus</name>
    <name type="common">Bovine lungworm</name>
    <dbReference type="NCBI Taxonomy" id="29172"/>
    <lineage>
        <taxon>Eukaryota</taxon>
        <taxon>Metazoa</taxon>
        <taxon>Ecdysozoa</taxon>
        <taxon>Nematoda</taxon>
        <taxon>Chromadorea</taxon>
        <taxon>Rhabditida</taxon>
        <taxon>Rhabditina</taxon>
        <taxon>Rhabditomorpha</taxon>
        <taxon>Strongyloidea</taxon>
        <taxon>Metastrongylidae</taxon>
        <taxon>Dictyocaulus</taxon>
    </lineage>
</organism>